<dbReference type="Proteomes" id="UP000053424">
    <property type="component" value="Unassembled WGS sequence"/>
</dbReference>
<name>A0A0C3CDC1_HEBCY</name>
<reference evidence="3 4" key="1">
    <citation type="submission" date="2014-04" db="EMBL/GenBank/DDBJ databases">
        <authorList>
            <consortium name="DOE Joint Genome Institute"/>
            <person name="Kuo A."/>
            <person name="Gay G."/>
            <person name="Dore J."/>
            <person name="Kohler A."/>
            <person name="Nagy L.G."/>
            <person name="Floudas D."/>
            <person name="Copeland A."/>
            <person name="Barry K.W."/>
            <person name="Cichocki N."/>
            <person name="Veneault-Fourrey C."/>
            <person name="LaButti K."/>
            <person name="Lindquist E.A."/>
            <person name="Lipzen A."/>
            <person name="Lundell T."/>
            <person name="Morin E."/>
            <person name="Murat C."/>
            <person name="Sun H."/>
            <person name="Tunlid A."/>
            <person name="Henrissat B."/>
            <person name="Grigoriev I.V."/>
            <person name="Hibbett D.S."/>
            <person name="Martin F."/>
            <person name="Nordberg H.P."/>
            <person name="Cantor M.N."/>
            <person name="Hua S.X."/>
        </authorList>
    </citation>
    <scope>NUCLEOTIDE SEQUENCE [LARGE SCALE GENOMIC DNA]</scope>
    <source>
        <strain evidence="4">h7</strain>
    </source>
</reference>
<dbReference type="Gene3D" id="2.60.120.260">
    <property type="entry name" value="Galactose-binding domain-like"/>
    <property type="match status" value="2"/>
</dbReference>
<evidence type="ECO:0000313" key="3">
    <source>
        <dbReference type="EMBL" id="KIM46780.1"/>
    </source>
</evidence>
<gene>
    <name evidence="3" type="ORF">M413DRAFT_422146</name>
</gene>
<dbReference type="OrthoDB" id="2756615at2759"/>
<dbReference type="HOGENOM" id="CLU_036216_2_0_1"/>
<feature type="region of interest" description="Disordered" evidence="1">
    <location>
        <begin position="463"/>
        <end position="525"/>
    </location>
</feature>
<proteinExistence type="predicted"/>
<sequence>MTTAGLRVILDDNAPDFKYSGGDWTLSTLVQWYSQTSNYPGFATDTVFGSFTLEFEGTSIAFIGNTPENFFAESQIATVSIDGGRAYNTTYGTTAPPAYVQWYQSPTLADGKHNITISHLAGTAVDLALITVGPKTSLQGKTLIVDDDNSAIQYSGTWSSNTSPFNAGTLPDGFPVGNSTHRSTTLGDTITFRFTGESIFGIKSDRLSYKIGTSVSVYGIFSWVQVGSLTATYTLDGTTVPQTYSVTTRSPQFMEDYGEASNYILFSSETLAAGDHTLVINITQCINQTFILDYITYAPSFSALASMPNLTNSPTTTASSSSAPSVLANGSQVSHSNTETKKVPIGAIVGGVGGGILIFLLVGFLMRYLRRRRASDMENLRPDPLLARNRGHDANCECIFLLSRNTLSVMCLDANSGGSPPMMLVSPGQDFSHTSDTISPFPNGPTGHASMVPVNIKRGKLDSSNIRTAAPRFPSEARGDNVSLDASRPSGSPELPITSAENVDDQGGVPPAYDNLSVHRYSNLP</sequence>
<keyword evidence="2" id="KW-0812">Transmembrane</keyword>
<keyword evidence="2" id="KW-1133">Transmembrane helix</keyword>
<accession>A0A0C3CDC1</accession>
<evidence type="ECO:0000313" key="4">
    <source>
        <dbReference type="Proteomes" id="UP000053424"/>
    </source>
</evidence>
<keyword evidence="2" id="KW-0472">Membrane</keyword>
<evidence type="ECO:0008006" key="5">
    <source>
        <dbReference type="Google" id="ProtNLM"/>
    </source>
</evidence>
<organism evidence="3 4">
    <name type="scientific">Hebeloma cylindrosporum</name>
    <dbReference type="NCBI Taxonomy" id="76867"/>
    <lineage>
        <taxon>Eukaryota</taxon>
        <taxon>Fungi</taxon>
        <taxon>Dikarya</taxon>
        <taxon>Basidiomycota</taxon>
        <taxon>Agaricomycotina</taxon>
        <taxon>Agaricomycetes</taxon>
        <taxon>Agaricomycetidae</taxon>
        <taxon>Agaricales</taxon>
        <taxon>Agaricineae</taxon>
        <taxon>Hymenogastraceae</taxon>
        <taxon>Hebeloma</taxon>
    </lineage>
</organism>
<dbReference type="AlphaFoldDB" id="A0A0C3CDC1"/>
<protein>
    <recommendedName>
        <fullName evidence="5">Transmembrane protein</fullName>
    </recommendedName>
</protein>
<evidence type="ECO:0000256" key="1">
    <source>
        <dbReference type="SAM" id="MobiDB-lite"/>
    </source>
</evidence>
<evidence type="ECO:0000256" key="2">
    <source>
        <dbReference type="SAM" id="Phobius"/>
    </source>
</evidence>
<dbReference type="STRING" id="686832.A0A0C3CDC1"/>
<reference evidence="4" key="2">
    <citation type="submission" date="2015-01" db="EMBL/GenBank/DDBJ databases">
        <title>Evolutionary Origins and Diversification of the Mycorrhizal Mutualists.</title>
        <authorList>
            <consortium name="DOE Joint Genome Institute"/>
            <consortium name="Mycorrhizal Genomics Consortium"/>
            <person name="Kohler A."/>
            <person name="Kuo A."/>
            <person name="Nagy L.G."/>
            <person name="Floudas D."/>
            <person name="Copeland A."/>
            <person name="Barry K.W."/>
            <person name="Cichocki N."/>
            <person name="Veneault-Fourrey C."/>
            <person name="LaButti K."/>
            <person name="Lindquist E.A."/>
            <person name="Lipzen A."/>
            <person name="Lundell T."/>
            <person name="Morin E."/>
            <person name="Murat C."/>
            <person name="Riley R."/>
            <person name="Ohm R."/>
            <person name="Sun H."/>
            <person name="Tunlid A."/>
            <person name="Henrissat B."/>
            <person name="Grigoriev I.V."/>
            <person name="Hibbett D.S."/>
            <person name="Martin F."/>
        </authorList>
    </citation>
    <scope>NUCLEOTIDE SEQUENCE [LARGE SCALE GENOMIC DNA]</scope>
    <source>
        <strain evidence="4">h7</strain>
    </source>
</reference>
<feature type="region of interest" description="Disordered" evidence="1">
    <location>
        <begin position="313"/>
        <end position="335"/>
    </location>
</feature>
<feature type="transmembrane region" description="Helical" evidence="2">
    <location>
        <begin position="345"/>
        <end position="369"/>
    </location>
</feature>
<dbReference type="EMBL" id="KN831770">
    <property type="protein sequence ID" value="KIM46780.1"/>
    <property type="molecule type" value="Genomic_DNA"/>
</dbReference>
<feature type="compositionally biased region" description="Low complexity" evidence="1">
    <location>
        <begin position="313"/>
        <end position="329"/>
    </location>
</feature>
<keyword evidence="4" id="KW-1185">Reference proteome</keyword>